<keyword evidence="12" id="KW-0067">ATP-binding</keyword>
<evidence type="ECO:0000256" key="4">
    <source>
        <dbReference type="ARBA" id="ARBA00009372"/>
    </source>
</evidence>
<evidence type="ECO:0000256" key="5">
    <source>
        <dbReference type="ARBA" id="ARBA00011946"/>
    </source>
</evidence>
<dbReference type="HAMAP" id="MF_00079">
    <property type="entry name" value="HisG_Long"/>
    <property type="match status" value="1"/>
</dbReference>
<evidence type="ECO:0000259" key="15">
    <source>
        <dbReference type="Pfam" id="PF08029"/>
    </source>
</evidence>
<dbReference type="GO" id="GO:0000105">
    <property type="term" value="P:L-histidine biosynthetic process"/>
    <property type="evidence" value="ECO:0007669"/>
    <property type="project" value="UniProtKB-KW"/>
</dbReference>
<dbReference type="Proteomes" id="UP001147695">
    <property type="component" value="Unassembled WGS sequence"/>
</dbReference>
<evidence type="ECO:0000256" key="1">
    <source>
        <dbReference type="ARBA" id="ARBA00000915"/>
    </source>
</evidence>
<comment type="pathway">
    <text evidence="3">Amino-acid biosynthesis; L-histidine biosynthesis; L-histidine from 5-phospho-alpha-D-ribose 1-diphosphate: step 1/9.</text>
</comment>
<reference evidence="16" key="2">
    <citation type="journal article" date="2023" name="IMA Fungus">
        <title>Comparative genomic study of the Penicillium genus elucidates a diverse pangenome and 15 lateral gene transfer events.</title>
        <authorList>
            <person name="Petersen C."/>
            <person name="Sorensen T."/>
            <person name="Nielsen M.R."/>
            <person name="Sondergaard T.E."/>
            <person name="Sorensen J.L."/>
            <person name="Fitzpatrick D.A."/>
            <person name="Frisvad J.C."/>
            <person name="Nielsen K.L."/>
        </authorList>
    </citation>
    <scope>NUCLEOTIDE SEQUENCE</scope>
    <source>
        <strain evidence="16">IBT 35673</strain>
    </source>
</reference>
<dbReference type="AlphaFoldDB" id="A0A9W9UG03"/>
<evidence type="ECO:0000256" key="11">
    <source>
        <dbReference type="ARBA" id="ARBA00022741"/>
    </source>
</evidence>
<dbReference type="InterPro" id="IPR020621">
    <property type="entry name" value="ATP-PRT_HisG_long"/>
</dbReference>
<sequence length="317" mass="34201">MNSADSEELSRIKDEGRYLLAVPKKGRLQVETLDILGGSGLKFHREPRSDIALVDGTNIALIFLPAADIPTFVGEGTVDMGITGRDQVAEHDASLPDGEASNVEEYLDLEFGGCKLQVQAPVNSTYKKPEELVGRTVVTSFTAITEAYFRKLEGVAPGEKMSTHIKYVGGSVETACNLGVADGIVDLVESGTTMRLAGLGPIGTVLSTTAVLIKSRQADMARKDNFDVLEWLGARIRGYLAAKKHVLCQYNIPRAQLSKACVITPGKRAPTITALEEENWVAVSSMVVKKEIPRVMDELTEVGATDILVLDIINSRA</sequence>
<evidence type="ECO:0000256" key="9">
    <source>
        <dbReference type="ARBA" id="ARBA00022676"/>
    </source>
</evidence>
<dbReference type="InterPro" id="IPR018198">
    <property type="entry name" value="ATP_PRibTrfase_CS"/>
</dbReference>
<reference evidence="16" key="1">
    <citation type="submission" date="2022-12" db="EMBL/GenBank/DDBJ databases">
        <authorList>
            <person name="Petersen C."/>
        </authorList>
    </citation>
    <scope>NUCLEOTIDE SEQUENCE</scope>
    <source>
        <strain evidence="16">IBT 35673</strain>
    </source>
</reference>
<evidence type="ECO:0000256" key="13">
    <source>
        <dbReference type="ARBA" id="ARBA00023102"/>
    </source>
</evidence>
<dbReference type="SUPFAM" id="SSF53850">
    <property type="entry name" value="Periplasmic binding protein-like II"/>
    <property type="match status" value="1"/>
</dbReference>
<keyword evidence="11" id="KW-0547">Nucleotide-binding</keyword>
<keyword evidence="13" id="KW-0368">Histidine biosynthesis</keyword>
<dbReference type="PANTHER" id="PTHR21403:SF8">
    <property type="entry name" value="ATP PHOSPHORIBOSYLTRANSFERASE"/>
    <property type="match status" value="1"/>
</dbReference>
<comment type="subcellular location">
    <subcellularLocation>
        <location evidence="2">Cytoplasm</location>
    </subcellularLocation>
</comment>
<evidence type="ECO:0000313" key="16">
    <source>
        <dbReference type="EMBL" id="KAJ5339592.1"/>
    </source>
</evidence>
<keyword evidence="8" id="KW-0028">Amino-acid biosynthesis</keyword>
<evidence type="ECO:0000256" key="7">
    <source>
        <dbReference type="ARBA" id="ARBA00022490"/>
    </source>
</evidence>
<dbReference type="EMBL" id="JAPZBQ010000003">
    <property type="protein sequence ID" value="KAJ5339592.1"/>
    <property type="molecule type" value="Genomic_DNA"/>
</dbReference>
<dbReference type="GO" id="GO:0005524">
    <property type="term" value="F:ATP binding"/>
    <property type="evidence" value="ECO:0007669"/>
    <property type="project" value="UniProtKB-KW"/>
</dbReference>
<dbReference type="NCBIfam" id="TIGR00070">
    <property type="entry name" value="hisG"/>
    <property type="match status" value="1"/>
</dbReference>
<evidence type="ECO:0000256" key="12">
    <source>
        <dbReference type="ARBA" id="ARBA00022840"/>
    </source>
</evidence>
<dbReference type="SUPFAM" id="SSF54913">
    <property type="entry name" value="GlnB-like"/>
    <property type="match status" value="1"/>
</dbReference>
<dbReference type="GO" id="GO:0005737">
    <property type="term" value="C:cytoplasm"/>
    <property type="evidence" value="ECO:0007669"/>
    <property type="project" value="UniProtKB-SubCell"/>
</dbReference>
<dbReference type="Gene3D" id="3.30.70.120">
    <property type="match status" value="1"/>
</dbReference>
<dbReference type="Pfam" id="PF08029">
    <property type="entry name" value="HisG_C"/>
    <property type="match status" value="1"/>
</dbReference>
<evidence type="ECO:0000259" key="14">
    <source>
        <dbReference type="Pfam" id="PF01634"/>
    </source>
</evidence>
<keyword evidence="9" id="KW-0328">Glycosyltransferase</keyword>
<evidence type="ECO:0000313" key="17">
    <source>
        <dbReference type="Proteomes" id="UP001147695"/>
    </source>
</evidence>
<dbReference type="InterPro" id="IPR013820">
    <property type="entry name" value="ATP_PRibTrfase_cat"/>
</dbReference>
<dbReference type="InterPro" id="IPR011322">
    <property type="entry name" value="N-reg_PII-like_a/b"/>
</dbReference>
<name>A0A9W9UG03_PENBR</name>
<comment type="similarity">
    <text evidence="4">Belongs to the ATP phosphoribosyltransferase family.</text>
</comment>
<evidence type="ECO:0000256" key="3">
    <source>
        <dbReference type="ARBA" id="ARBA00004667"/>
    </source>
</evidence>
<dbReference type="InterPro" id="IPR013115">
    <property type="entry name" value="HisG_C"/>
</dbReference>
<accession>A0A9W9UG03</accession>
<dbReference type="FunFam" id="3.40.190.10:FF:000123">
    <property type="entry name" value="HIS1p ATP phosphoribosyltransferase"/>
    <property type="match status" value="1"/>
</dbReference>
<gene>
    <name evidence="16" type="ORF">N7452_006320</name>
</gene>
<proteinExistence type="inferred from homology"/>
<comment type="catalytic activity">
    <reaction evidence="1">
        <text>1-(5-phospho-beta-D-ribosyl)-ATP + diphosphate = 5-phospho-alpha-D-ribose 1-diphosphate + ATP</text>
        <dbReference type="Rhea" id="RHEA:18473"/>
        <dbReference type="ChEBI" id="CHEBI:30616"/>
        <dbReference type="ChEBI" id="CHEBI:33019"/>
        <dbReference type="ChEBI" id="CHEBI:58017"/>
        <dbReference type="ChEBI" id="CHEBI:73183"/>
        <dbReference type="EC" id="2.4.2.17"/>
    </reaction>
</comment>
<organism evidence="16 17">
    <name type="scientific">Penicillium brevicompactum</name>
    <dbReference type="NCBI Taxonomy" id="5074"/>
    <lineage>
        <taxon>Eukaryota</taxon>
        <taxon>Fungi</taxon>
        <taxon>Dikarya</taxon>
        <taxon>Ascomycota</taxon>
        <taxon>Pezizomycotina</taxon>
        <taxon>Eurotiomycetes</taxon>
        <taxon>Eurotiomycetidae</taxon>
        <taxon>Eurotiales</taxon>
        <taxon>Aspergillaceae</taxon>
        <taxon>Penicillium</taxon>
    </lineage>
</organism>
<evidence type="ECO:0000256" key="2">
    <source>
        <dbReference type="ARBA" id="ARBA00004496"/>
    </source>
</evidence>
<dbReference type="InterPro" id="IPR015867">
    <property type="entry name" value="N-reg_PII/ATP_PRibTrfase_C"/>
</dbReference>
<dbReference type="InterPro" id="IPR001348">
    <property type="entry name" value="ATP_PRibTrfase_HisG"/>
</dbReference>
<evidence type="ECO:0000256" key="10">
    <source>
        <dbReference type="ARBA" id="ARBA00022679"/>
    </source>
</evidence>
<dbReference type="Gene3D" id="3.40.190.10">
    <property type="entry name" value="Periplasmic binding protein-like II"/>
    <property type="match status" value="2"/>
</dbReference>
<feature type="domain" description="ATP phosphoribosyltransferase catalytic" evidence="14">
    <location>
        <begin position="66"/>
        <end position="224"/>
    </location>
</feature>
<dbReference type="FunFam" id="3.30.70.120:FF:000003">
    <property type="entry name" value="ATP phosphoribosyltransferase"/>
    <property type="match status" value="1"/>
</dbReference>
<dbReference type="PANTHER" id="PTHR21403">
    <property type="entry name" value="ATP PHOSPHORIBOSYLTRANSFERASE ATP-PRTASE"/>
    <property type="match status" value="1"/>
</dbReference>
<comment type="caution">
    <text evidence="16">The sequence shown here is derived from an EMBL/GenBank/DDBJ whole genome shotgun (WGS) entry which is preliminary data.</text>
</comment>
<evidence type="ECO:0000256" key="6">
    <source>
        <dbReference type="ARBA" id="ARBA00020998"/>
    </source>
</evidence>
<dbReference type="EC" id="2.4.2.17" evidence="5"/>
<dbReference type="NCBIfam" id="TIGR03455">
    <property type="entry name" value="HisG_C-term"/>
    <property type="match status" value="1"/>
</dbReference>
<evidence type="ECO:0000256" key="8">
    <source>
        <dbReference type="ARBA" id="ARBA00022605"/>
    </source>
</evidence>
<dbReference type="OrthoDB" id="2574at2759"/>
<keyword evidence="10" id="KW-0808">Transferase</keyword>
<keyword evidence="7" id="KW-0963">Cytoplasm</keyword>
<dbReference type="GO" id="GO:0003879">
    <property type="term" value="F:ATP phosphoribosyltransferase activity"/>
    <property type="evidence" value="ECO:0007669"/>
    <property type="project" value="UniProtKB-EC"/>
</dbReference>
<dbReference type="PROSITE" id="PS01316">
    <property type="entry name" value="ATP_P_PHORIBOSYLTR"/>
    <property type="match status" value="1"/>
</dbReference>
<protein>
    <recommendedName>
        <fullName evidence="6">ATP phosphoribosyltransferase</fullName>
        <ecNumber evidence="5">2.4.2.17</ecNumber>
    </recommendedName>
</protein>
<dbReference type="Pfam" id="PF01634">
    <property type="entry name" value="HisG"/>
    <property type="match status" value="1"/>
</dbReference>
<dbReference type="GO" id="GO:0000287">
    <property type="term" value="F:magnesium ion binding"/>
    <property type="evidence" value="ECO:0007669"/>
    <property type="project" value="InterPro"/>
</dbReference>
<feature type="domain" description="Histidine biosynthesis HisG C-terminal" evidence="15">
    <location>
        <begin position="242"/>
        <end position="312"/>
    </location>
</feature>